<feature type="region of interest" description="Disordered" evidence="1">
    <location>
        <begin position="126"/>
        <end position="153"/>
    </location>
</feature>
<reference evidence="2" key="1">
    <citation type="submission" date="2023-03" db="EMBL/GenBank/DDBJ databases">
        <title>Massive genome expansion in bonnet fungi (Mycena s.s.) driven by repeated elements and novel gene families across ecological guilds.</title>
        <authorList>
            <consortium name="Lawrence Berkeley National Laboratory"/>
            <person name="Harder C.B."/>
            <person name="Miyauchi S."/>
            <person name="Viragh M."/>
            <person name="Kuo A."/>
            <person name="Thoen E."/>
            <person name="Andreopoulos B."/>
            <person name="Lu D."/>
            <person name="Skrede I."/>
            <person name="Drula E."/>
            <person name="Henrissat B."/>
            <person name="Morin E."/>
            <person name="Kohler A."/>
            <person name="Barry K."/>
            <person name="LaButti K."/>
            <person name="Morin E."/>
            <person name="Salamov A."/>
            <person name="Lipzen A."/>
            <person name="Mereny Z."/>
            <person name="Hegedus B."/>
            <person name="Baldrian P."/>
            <person name="Stursova M."/>
            <person name="Weitz H."/>
            <person name="Taylor A."/>
            <person name="Grigoriev I.V."/>
            <person name="Nagy L.G."/>
            <person name="Martin F."/>
            <person name="Kauserud H."/>
        </authorList>
    </citation>
    <scope>NUCLEOTIDE SEQUENCE</scope>
    <source>
        <strain evidence="2">9144</strain>
    </source>
</reference>
<name>A0AAD6YLK9_9AGAR</name>
<protein>
    <submittedName>
        <fullName evidence="2">Uncharacterized protein</fullName>
    </submittedName>
</protein>
<keyword evidence="3" id="KW-1185">Reference proteome</keyword>
<gene>
    <name evidence="2" type="ORF">GGX14DRAFT_557669</name>
</gene>
<sequence length="289" mass="32493">MTEVWRSEAVHMAEAMNRYLSAHAVSALVLAQDPTRRDRMWAELAASEAPHVRRELRVDPNDDYMALLRDWDKAIAEEPTDFEGHFLRLHYAVIAAVYYEHHFVTTARQKHVDGFEASMRNLPHGHANGNTLPIPQSLPSPLQSPPSPPPSDRANIDLELANALLSAPEVLLGISFYQRDEIVPGIWRVHAINRKTTAGGSYVAFEVNFFLLVPALDDRCSFACRYRVCCLPQTQTPHNAAETFNRVRDANDLAHGGGLAAAQAFMLFFISLKPPPLVKIRRYPFSESR</sequence>
<organism evidence="2 3">
    <name type="scientific">Mycena pura</name>
    <dbReference type="NCBI Taxonomy" id="153505"/>
    <lineage>
        <taxon>Eukaryota</taxon>
        <taxon>Fungi</taxon>
        <taxon>Dikarya</taxon>
        <taxon>Basidiomycota</taxon>
        <taxon>Agaricomycotina</taxon>
        <taxon>Agaricomycetes</taxon>
        <taxon>Agaricomycetidae</taxon>
        <taxon>Agaricales</taxon>
        <taxon>Marasmiineae</taxon>
        <taxon>Mycenaceae</taxon>
        <taxon>Mycena</taxon>
    </lineage>
</organism>
<dbReference type="Proteomes" id="UP001219525">
    <property type="component" value="Unassembled WGS sequence"/>
</dbReference>
<dbReference type="AlphaFoldDB" id="A0AAD6YLK9"/>
<comment type="caution">
    <text evidence="2">The sequence shown here is derived from an EMBL/GenBank/DDBJ whole genome shotgun (WGS) entry which is preliminary data.</text>
</comment>
<proteinExistence type="predicted"/>
<accession>A0AAD6YLK9</accession>
<evidence type="ECO:0000256" key="1">
    <source>
        <dbReference type="SAM" id="MobiDB-lite"/>
    </source>
</evidence>
<evidence type="ECO:0000313" key="3">
    <source>
        <dbReference type="Proteomes" id="UP001219525"/>
    </source>
</evidence>
<feature type="compositionally biased region" description="Pro residues" evidence="1">
    <location>
        <begin position="136"/>
        <end position="151"/>
    </location>
</feature>
<evidence type="ECO:0000313" key="2">
    <source>
        <dbReference type="EMBL" id="KAJ7223098.1"/>
    </source>
</evidence>
<dbReference type="EMBL" id="JARJCW010000006">
    <property type="protein sequence ID" value="KAJ7223098.1"/>
    <property type="molecule type" value="Genomic_DNA"/>
</dbReference>